<reference evidence="2" key="1">
    <citation type="journal article" date="2019" name="Int. J. Syst. Evol. Microbiol.">
        <title>The Global Catalogue of Microorganisms (GCM) 10K type strain sequencing project: providing services to taxonomists for standard genome sequencing and annotation.</title>
        <authorList>
            <consortium name="The Broad Institute Genomics Platform"/>
            <consortium name="The Broad Institute Genome Sequencing Center for Infectious Disease"/>
            <person name="Wu L."/>
            <person name="Ma J."/>
        </authorList>
    </citation>
    <scope>NUCLEOTIDE SEQUENCE [LARGE SCALE GENOMIC DNA]</scope>
    <source>
        <strain evidence="2">JCM 9371</strain>
    </source>
</reference>
<dbReference type="EMBL" id="JBHTGP010000015">
    <property type="protein sequence ID" value="MFD0688650.1"/>
    <property type="molecule type" value="Genomic_DNA"/>
</dbReference>
<keyword evidence="2" id="KW-1185">Reference proteome</keyword>
<evidence type="ECO:0000313" key="2">
    <source>
        <dbReference type="Proteomes" id="UP001597063"/>
    </source>
</evidence>
<organism evidence="1 2">
    <name type="scientific">Actinomadura fibrosa</name>
    <dbReference type="NCBI Taxonomy" id="111802"/>
    <lineage>
        <taxon>Bacteria</taxon>
        <taxon>Bacillati</taxon>
        <taxon>Actinomycetota</taxon>
        <taxon>Actinomycetes</taxon>
        <taxon>Streptosporangiales</taxon>
        <taxon>Thermomonosporaceae</taxon>
        <taxon>Actinomadura</taxon>
    </lineage>
</organism>
<protein>
    <submittedName>
        <fullName evidence="1">Uncharacterized protein</fullName>
    </submittedName>
</protein>
<name>A0ABW2XVU8_9ACTN</name>
<comment type="caution">
    <text evidence="1">The sequence shown here is derived from an EMBL/GenBank/DDBJ whole genome shotgun (WGS) entry which is preliminary data.</text>
</comment>
<gene>
    <name evidence="1" type="ORF">ACFQZM_29440</name>
</gene>
<proteinExistence type="predicted"/>
<sequence>MTLLVPPEEVWSWLSRWLLHHFRVLAPALWKVQLGLRPGW</sequence>
<accession>A0ABW2XVU8</accession>
<dbReference type="Proteomes" id="UP001597063">
    <property type="component" value="Unassembled WGS sequence"/>
</dbReference>
<dbReference type="RefSeq" id="WP_278045336.1">
    <property type="nucleotide sequence ID" value="NZ_CAACUY010000003.1"/>
</dbReference>
<evidence type="ECO:0000313" key="1">
    <source>
        <dbReference type="EMBL" id="MFD0688650.1"/>
    </source>
</evidence>